<dbReference type="InterPro" id="IPR050708">
    <property type="entry name" value="T6SS_VgrG/RHS"/>
</dbReference>
<feature type="domain" description="DUF6531" evidence="3">
    <location>
        <begin position="192"/>
        <end position="258"/>
    </location>
</feature>
<dbReference type="Proteomes" id="UP000256269">
    <property type="component" value="Unassembled WGS sequence"/>
</dbReference>
<dbReference type="Pfam" id="PF20148">
    <property type="entry name" value="DUF6531"/>
    <property type="match status" value="1"/>
</dbReference>
<dbReference type="OrthoDB" id="4981820at2"/>
<feature type="region of interest" description="Disordered" evidence="2">
    <location>
        <begin position="1183"/>
        <end position="1207"/>
    </location>
</feature>
<feature type="compositionally biased region" description="Basic and acidic residues" evidence="2">
    <location>
        <begin position="1"/>
        <end position="12"/>
    </location>
</feature>
<dbReference type="InterPro" id="IPR031325">
    <property type="entry name" value="RHS_repeat"/>
</dbReference>
<feature type="region of interest" description="Disordered" evidence="2">
    <location>
        <begin position="1121"/>
        <end position="1171"/>
    </location>
</feature>
<dbReference type="NCBIfam" id="TIGR01643">
    <property type="entry name" value="YD_repeat_2x"/>
    <property type="match status" value="10"/>
</dbReference>
<reference evidence="5 6" key="1">
    <citation type="submission" date="2018-08" db="EMBL/GenBank/DDBJ databases">
        <title>Genomic Encyclopedia of Archaeal and Bacterial Type Strains, Phase II (KMG-II): from individual species to whole genera.</title>
        <authorList>
            <person name="Goeker M."/>
        </authorList>
    </citation>
    <scope>NUCLEOTIDE SEQUENCE [LARGE SCALE GENOMIC DNA]</scope>
    <source>
        <strain evidence="5 6">DSM 45791</strain>
    </source>
</reference>
<dbReference type="EMBL" id="QUNO01000009">
    <property type="protein sequence ID" value="REH43837.1"/>
    <property type="molecule type" value="Genomic_DNA"/>
</dbReference>
<name>A0A3E0HF65_9PSEU</name>
<protein>
    <submittedName>
        <fullName evidence="5">RHS repeat-associated protein</fullName>
    </submittedName>
</protein>
<feature type="region of interest" description="Disordered" evidence="2">
    <location>
        <begin position="1"/>
        <end position="22"/>
    </location>
</feature>
<keyword evidence="1" id="KW-0677">Repeat</keyword>
<dbReference type="Pfam" id="PF25023">
    <property type="entry name" value="TEN_YD-shell"/>
    <property type="match status" value="2"/>
</dbReference>
<evidence type="ECO:0000313" key="5">
    <source>
        <dbReference type="EMBL" id="REH43837.1"/>
    </source>
</evidence>
<dbReference type="PANTHER" id="PTHR32305">
    <property type="match status" value="1"/>
</dbReference>
<dbReference type="Pfam" id="PF05593">
    <property type="entry name" value="RHS_repeat"/>
    <property type="match status" value="2"/>
</dbReference>
<keyword evidence="6" id="KW-1185">Reference proteome</keyword>
<evidence type="ECO:0000259" key="4">
    <source>
        <dbReference type="Pfam" id="PF25023"/>
    </source>
</evidence>
<evidence type="ECO:0000256" key="2">
    <source>
        <dbReference type="SAM" id="MobiDB-lite"/>
    </source>
</evidence>
<feature type="compositionally biased region" description="Basic and acidic residues" evidence="2">
    <location>
        <begin position="87"/>
        <end position="111"/>
    </location>
</feature>
<comment type="caution">
    <text evidence="5">The sequence shown here is derived from an EMBL/GenBank/DDBJ whole genome shotgun (WGS) entry which is preliminary data.</text>
</comment>
<evidence type="ECO:0000256" key="1">
    <source>
        <dbReference type="ARBA" id="ARBA00022737"/>
    </source>
</evidence>
<feature type="domain" description="Teneurin-like YD-shell" evidence="4">
    <location>
        <begin position="818"/>
        <end position="1099"/>
    </location>
</feature>
<dbReference type="InterPro" id="IPR006530">
    <property type="entry name" value="YD"/>
</dbReference>
<accession>A0A3E0HF65</accession>
<organism evidence="5 6">
    <name type="scientific">Kutzneria buriramensis</name>
    <dbReference type="NCBI Taxonomy" id="1045776"/>
    <lineage>
        <taxon>Bacteria</taxon>
        <taxon>Bacillati</taxon>
        <taxon>Actinomycetota</taxon>
        <taxon>Actinomycetes</taxon>
        <taxon>Pseudonocardiales</taxon>
        <taxon>Pseudonocardiaceae</taxon>
        <taxon>Kutzneria</taxon>
    </lineage>
</organism>
<feature type="domain" description="Teneurin-like YD-shell" evidence="4">
    <location>
        <begin position="640"/>
        <end position="771"/>
    </location>
</feature>
<dbReference type="Gene3D" id="2.180.10.10">
    <property type="entry name" value="RHS repeat-associated core"/>
    <property type="match status" value="2"/>
</dbReference>
<dbReference type="NCBIfam" id="TIGR03696">
    <property type="entry name" value="Rhs_assc_core"/>
    <property type="match status" value="1"/>
</dbReference>
<feature type="compositionally biased region" description="Basic and acidic residues" evidence="2">
    <location>
        <begin position="1183"/>
        <end position="1200"/>
    </location>
</feature>
<dbReference type="InterPro" id="IPR022385">
    <property type="entry name" value="Rhs_assc_core"/>
</dbReference>
<evidence type="ECO:0000259" key="3">
    <source>
        <dbReference type="Pfam" id="PF20148"/>
    </source>
</evidence>
<dbReference type="PRINTS" id="PR00394">
    <property type="entry name" value="RHSPROTEIN"/>
</dbReference>
<dbReference type="InterPro" id="IPR056823">
    <property type="entry name" value="TEN-like_YD-shell"/>
</dbReference>
<dbReference type="PANTHER" id="PTHR32305:SF15">
    <property type="entry name" value="PROTEIN RHSA-RELATED"/>
    <property type="match status" value="1"/>
</dbReference>
<evidence type="ECO:0000313" key="6">
    <source>
        <dbReference type="Proteomes" id="UP000256269"/>
    </source>
</evidence>
<feature type="region of interest" description="Disordered" evidence="2">
    <location>
        <begin position="72"/>
        <end position="191"/>
    </location>
</feature>
<sequence>MSKIDTNPDHLRRSGGKLSEFGEKIAQGGQKLETAGQDLVQHASGDRSGVGAVVAKAMGRGVEITGKVFKEGGRVAGKAGENLGKTGDLHEEADLKGRDGLLRHHPEDRTKKLPGSGGEEAPKSVGAGGKGGKDKEPAKLPGAGGDATPKTVGAGGGGKDKAPPNIPPTGKNRPRQPTDNSLPGGKKKCLTDPVDAATGTVIIRQRDVTLPDLVFERTYLSSYTAGGWFGPSWPSTVDQRVEVDRDGVCYFAPDGMILCYPHPAPGADVVPISGPRWPLATDTGEGDYRITVPETGRQLHFTGPMDAGVVRIGAVTDNDGNRIDFDYFDGVPVGIRHSAGYRIGLRVEESRVTELHVLGDDMDVLVMRYGYDDRGRLTTLTNSSGQSTRFAYADGRLSGWDDRNGTWYRYVYDADGRCAQTVGSGGFLDSRFQYGERSTTFTDALGHSTTYEFTDAGQVARETDQLGRTTTFDWDRHHRLLSRTDPLGRTTRFEYGNDDDPTAVIRPDGSRVTLTREADGGLTIEVDGWRRTYEPGAAPDPLTDPIGVGGVKELAATPAAGPPNRSTVDLFGRPMFTSDRRTRFGWTVEGKPAWRAGPAGGERWSYDGEGNELEHVDVLGRVTRREYGPFDQLTAEVDETGARTTFKYDNELRLSEVTGPHGRTWRYHHDAAGRLLHETDFDGRRFQYDYDAAGQLIRSVNGADEVVEYGYDALGAVVERRTPTETTRYRYDPVGRLVEAASDDAVVRVERDDQGRVVAHTVNDRTVSFAYDPEDRWIRRQTPAGVASEWTFDADGNPTTLTTSEHTTAFAYDSGRETTRIVDDTVTVRQSYDADHRLTGQAVEVANRPVHARAYDYRADGKLVGTRDAAGPTRYDLDAAGRVTEVAAPDHVERYRYDIAGDLIDANGVTLRYNGNTLVSAGDEQFEHDAQGRLVTRRRGADTWRYTWDALDRMTGVTTPAGTTWTYRYDPLGRRIAKEGPDERVEFVWDGTVLVEQTRIDATGRRVTTWHHHPDDDRPVIQQEQDRSYTIVADHIGSPTRLVDENGLAWQATTTLWGAGPQGPTPLRFPGQYRDDETGLHYNVFRYYDPTTGRYLSQDPLGLEPAPNPAAYVANPLAATDPLGLTPDEGCGTGDAAQTGKKRPRPADDADNAAATGSNKKPKTYKAGDIVNDDLQHDAVTKHKENLADPEATSKDKKNSSEAMGEAGAVDYLKKTTGNDDIGMTTASRTNPLDPEKYKMEAGKPWPDAVAFNGANVSDVVHWDGKNLHVVEAKGGTSELTGGDVDGRVQKYDHTTGELRPYKDRVDNPMRMDQGSQRYLTDVAHSMTHSKIPDGRNHIGQTILDAQANGTVKYTPVGTAINPQDHAVVKVKHGYGEQH</sequence>
<dbReference type="InterPro" id="IPR045351">
    <property type="entry name" value="DUF6531"/>
</dbReference>
<gene>
    <name evidence="5" type="ORF">BCF44_109383</name>
</gene>
<proteinExistence type="predicted"/>
<dbReference type="RefSeq" id="WP_116177249.1">
    <property type="nucleotide sequence ID" value="NZ_CP144375.1"/>
</dbReference>